<evidence type="ECO:0008006" key="8">
    <source>
        <dbReference type="Google" id="ProtNLM"/>
    </source>
</evidence>
<feature type="domain" description="FYVE-type" evidence="5">
    <location>
        <begin position="59"/>
        <end position="119"/>
    </location>
</feature>
<evidence type="ECO:0000259" key="5">
    <source>
        <dbReference type="PROSITE" id="PS50178"/>
    </source>
</evidence>
<keyword evidence="3" id="KW-0862">Zinc</keyword>
<dbReference type="InterPro" id="IPR036865">
    <property type="entry name" value="CRAL-TRIO_dom_sf"/>
</dbReference>
<evidence type="ECO:0000256" key="1">
    <source>
        <dbReference type="ARBA" id="ARBA00022723"/>
    </source>
</evidence>
<dbReference type="InterPro" id="IPR051026">
    <property type="entry name" value="PI/PC_transfer"/>
</dbReference>
<dbReference type="OrthoDB" id="1434354at2759"/>
<evidence type="ECO:0000256" key="4">
    <source>
        <dbReference type="PROSITE-ProRule" id="PRU00091"/>
    </source>
</evidence>
<proteinExistence type="predicted"/>
<dbReference type="CDD" id="cd15744">
    <property type="entry name" value="FYVE_RUFY3"/>
    <property type="match status" value="1"/>
</dbReference>
<accession>A0A024TNK2</accession>
<dbReference type="SMART" id="SM00516">
    <property type="entry name" value="SEC14"/>
    <property type="match status" value="1"/>
</dbReference>
<keyword evidence="1" id="KW-0479">Metal-binding</keyword>
<name>A0A024TNK2_9STRA</name>
<dbReference type="PROSITE" id="PS50191">
    <property type="entry name" value="CRAL_TRIO"/>
    <property type="match status" value="1"/>
</dbReference>
<dbReference type="Pfam" id="PF00650">
    <property type="entry name" value="CRAL_TRIO"/>
    <property type="match status" value="1"/>
</dbReference>
<sequence>MAGATVAPPRKRVPSEDVVANLSSSFDNLRRRFNIMTSSDATSNHPSSPLTAAASPQLPEPASECSVCLCSLGLLKFKYVCKNCEKTVCGAHSKNQIPLPDQGVWKEVRVCDVCYEQRLKRRAGAIEPSTSTPNDDTSLCGILFSGLVEEQDDTLDEMLYLGSFRMGSRSLASRNFNPNMAIWIERMVMLTPAELLSFKPQRDKDKEEFLLGIGEVRSSIHMTDILHIDVDEHYPRILTLVRSDGRIYRLRAKDNETCAEISKKLQEAMQMFQAALHKLQRGLRPEDNVITCVTVQHHPDLDEVVAHPTQTATHQDTNPRQYTLQLYPASVVRLYASSPVVSAVATYSMTDLFQQTKRCDAIAFHDSNEYQLVTHVNIERISTRVWATYRGLWLCLAGGALVYAAAQRRWLPSSLMPWLVVSLVALTALSLANHLNVVGRTWQLWVPQSFRLQCVKVDCVKQTRQAPLLGKDVQVDPRFIEACRGDMDEAKRKYAKYLQWRQDNDIDHLLLRPHPHFTVIKESYPQTTHKRDKFGHLVAYELAGNMRKGMQHFLSRGVVEDDVIAHLGFYNEFLWTVLDRRPYPDGVMLKVIDMQGVSMSDFGGDVVNFMKACSSVGEAYYPERLFKIFIVNPPSWFNMVWKAVSPLVNPKTRDKIHVVRGQKEIQKALLEYIDASNLPDVYGGTCSCPGGCLANSDDEIVLREYVAKLNAPPGTYDLESELAALQGTATPPAAPTPKKS</sequence>
<dbReference type="Gene3D" id="3.40.525.10">
    <property type="entry name" value="CRAL-TRIO lipid binding domain"/>
    <property type="match status" value="1"/>
</dbReference>
<dbReference type="SUPFAM" id="SSF46938">
    <property type="entry name" value="CRAL/TRIO N-terminal domain"/>
    <property type="match status" value="1"/>
</dbReference>
<dbReference type="InterPro" id="IPR000306">
    <property type="entry name" value="Znf_FYVE"/>
</dbReference>
<dbReference type="PANTHER" id="PTHR45657:SF1">
    <property type="entry name" value="CRAL-TRIO DOMAIN-CONTAINING PROTEIN YKL091C-RELATED"/>
    <property type="match status" value="1"/>
</dbReference>
<reference evidence="7" key="1">
    <citation type="submission" date="2013-12" db="EMBL/GenBank/DDBJ databases">
        <title>The Genome Sequence of Aphanomyces invadans NJM9701.</title>
        <authorList>
            <consortium name="The Broad Institute Genomics Platform"/>
            <person name="Russ C."/>
            <person name="Tyler B."/>
            <person name="van West P."/>
            <person name="Dieguez-Uribeondo J."/>
            <person name="Young S.K."/>
            <person name="Zeng Q."/>
            <person name="Gargeya S."/>
            <person name="Fitzgerald M."/>
            <person name="Abouelleil A."/>
            <person name="Alvarado L."/>
            <person name="Chapman S.B."/>
            <person name="Gainer-Dewar J."/>
            <person name="Goldberg J."/>
            <person name="Griggs A."/>
            <person name="Gujja S."/>
            <person name="Hansen M."/>
            <person name="Howarth C."/>
            <person name="Imamovic A."/>
            <person name="Ireland A."/>
            <person name="Larimer J."/>
            <person name="McCowan C."/>
            <person name="Murphy C."/>
            <person name="Pearson M."/>
            <person name="Poon T.W."/>
            <person name="Priest M."/>
            <person name="Roberts A."/>
            <person name="Saif S."/>
            <person name="Shea T."/>
            <person name="Sykes S."/>
            <person name="Wortman J."/>
            <person name="Nusbaum C."/>
            <person name="Birren B."/>
        </authorList>
    </citation>
    <scope>NUCLEOTIDE SEQUENCE [LARGE SCALE GENOMIC DNA]</scope>
    <source>
        <strain evidence="7">NJM9701</strain>
    </source>
</reference>
<dbReference type="PANTHER" id="PTHR45657">
    <property type="entry name" value="CRAL-TRIO DOMAIN-CONTAINING PROTEIN YKL091C-RELATED"/>
    <property type="match status" value="1"/>
</dbReference>
<dbReference type="SUPFAM" id="SSF50729">
    <property type="entry name" value="PH domain-like"/>
    <property type="match status" value="1"/>
</dbReference>
<evidence type="ECO:0000259" key="6">
    <source>
        <dbReference type="PROSITE" id="PS50191"/>
    </source>
</evidence>
<dbReference type="RefSeq" id="XP_008875796.1">
    <property type="nucleotide sequence ID" value="XM_008877574.1"/>
</dbReference>
<dbReference type="Pfam" id="PF01363">
    <property type="entry name" value="FYVE"/>
    <property type="match status" value="1"/>
</dbReference>
<dbReference type="SUPFAM" id="SSF52087">
    <property type="entry name" value="CRAL/TRIO domain"/>
    <property type="match status" value="1"/>
</dbReference>
<dbReference type="InterPro" id="IPR001251">
    <property type="entry name" value="CRAL-TRIO_dom"/>
</dbReference>
<dbReference type="Gene3D" id="3.30.40.10">
    <property type="entry name" value="Zinc/RING finger domain, C3HC4 (zinc finger)"/>
    <property type="match status" value="1"/>
</dbReference>
<dbReference type="eggNOG" id="KOG1471">
    <property type="taxonomic scope" value="Eukaryota"/>
</dbReference>
<evidence type="ECO:0000313" key="7">
    <source>
        <dbReference type="EMBL" id="ETV95603.1"/>
    </source>
</evidence>
<dbReference type="VEuPathDB" id="FungiDB:H310_11035"/>
<dbReference type="InterPro" id="IPR013083">
    <property type="entry name" value="Znf_RING/FYVE/PHD"/>
</dbReference>
<dbReference type="SUPFAM" id="SSF57903">
    <property type="entry name" value="FYVE/PHD zinc finger"/>
    <property type="match status" value="1"/>
</dbReference>
<dbReference type="STRING" id="157072.A0A024TNK2"/>
<evidence type="ECO:0000256" key="3">
    <source>
        <dbReference type="ARBA" id="ARBA00022833"/>
    </source>
</evidence>
<dbReference type="AlphaFoldDB" id="A0A024TNK2"/>
<dbReference type="CDD" id="cd00170">
    <property type="entry name" value="SEC14"/>
    <property type="match status" value="1"/>
</dbReference>
<dbReference type="InterPro" id="IPR036273">
    <property type="entry name" value="CRAL/TRIO_N_dom_sf"/>
</dbReference>
<protein>
    <recommendedName>
        <fullName evidence="8">CRAL-TRIO domain-containing protein</fullName>
    </recommendedName>
</protein>
<feature type="domain" description="CRAL-TRIO" evidence="6">
    <location>
        <begin position="516"/>
        <end position="690"/>
    </location>
</feature>
<dbReference type="GeneID" id="20088085"/>
<dbReference type="SMART" id="SM00064">
    <property type="entry name" value="FYVE"/>
    <property type="match status" value="1"/>
</dbReference>
<evidence type="ECO:0000256" key="2">
    <source>
        <dbReference type="ARBA" id="ARBA00022771"/>
    </source>
</evidence>
<dbReference type="CDD" id="cd00821">
    <property type="entry name" value="PH"/>
    <property type="match status" value="1"/>
</dbReference>
<dbReference type="PROSITE" id="PS50178">
    <property type="entry name" value="ZF_FYVE"/>
    <property type="match status" value="1"/>
</dbReference>
<dbReference type="InterPro" id="IPR011011">
    <property type="entry name" value="Znf_FYVE_PHD"/>
</dbReference>
<dbReference type="GO" id="GO:0008270">
    <property type="term" value="F:zinc ion binding"/>
    <property type="evidence" value="ECO:0007669"/>
    <property type="project" value="UniProtKB-KW"/>
</dbReference>
<dbReference type="InterPro" id="IPR017455">
    <property type="entry name" value="Znf_FYVE-rel"/>
</dbReference>
<organism evidence="7">
    <name type="scientific">Aphanomyces invadans</name>
    <dbReference type="NCBI Taxonomy" id="157072"/>
    <lineage>
        <taxon>Eukaryota</taxon>
        <taxon>Sar</taxon>
        <taxon>Stramenopiles</taxon>
        <taxon>Oomycota</taxon>
        <taxon>Saprolegniomycetes</taxon>
        <taxon>Saprolegniales</taxon>
        <taxon>Verrucalvaceae</taxon>
        <taxon>Aphanomyces</taxon>
    </lineage>
</organism>
<gene>
    <name evidence="7" type="ORF">H310_11035</name>
</gene>
<dbReference type="EMBL" id="KI913980">
    <property type="protein sequence ID" value="ETV95603.1"/>
    <property type="molecule type" value="Genomic_DNA"/>
</dbReference>
<keyword evidence="2 4" id="KW-0863">Zinc-finger</keyword>
<dbReference type="eggNOG" id="KOG1818">
    <property type="taxonomic scope" value="Eukaryota"/>
</dbReference>